<dbReference type="EMBL" id="ADBJ01000027">
    <property type="protein sequence ID" value="EFA80924.1"/>
    <property type="molecule type" value="Genomic_DNA"/>
</dbReference>
<feature type="domain" description="Exocyst complex subunit Exo70 C-terminal" evidence="6">
    <location>
        <begin position="461"/>
        <end position="667"/>
    </location>
</feature>
<evidence type="ECO:0000259" key="6">
    <source>
        <dbReference type="Pfam" id="PF03081"/>
    </source>
</evidence>
<dbReference type="PANTHER" id="PTHR12542:SF41">
    <property type="entry name" value="EXOCYST COMPLEX COMPONENT 7"/>
    <property type="match status" value="1"/>
</dbReference>
<dbReference type="InterPro" id="IPR004140">
    <property type="entry name" value="Exo70"/>
</dbReference>
<accession>D3BCD4</accession>
<dbReference type="FunCoup" id="D3BCD4">
    <property type="interactions" value="110"/>
</dbReference>
<dbReference type="STRING" id="670386.D3BCD4"/>
<comment type="caution">
    <text evidence="7">The sequence shown here is derived from an EMBL/GenBank/DDBJ whole genome shotgun (WGS) entry which is preliminary data.</text>
</comment>
<gene>
    <name evidence="7" type="primary">exoc7</name>
    <name evidence="7" type="ORF">PPL_06159</name>
</gene>
<evidence type="ECO:0000256" key="4">
    <source>
        <dbReference type="RuleBase" id="RU365026"/>
    </source>
</evidence>
<comment type="function">
    <text evidence="4">Component of the exocyst complex.</text>
</comment>
<organism evidence="7 8">
    <name type="scientific">Heterostelium pallidum (strain ATCC 26659 / Pp 5 / PN500)</name>
    <name type="common">Cellular slime mold</name>
    <name type="synonym">Polysphondylium pallidum</name>
    <dbReference type="NCBI Taxonomy" id="670386"/>
    <lineage>
        <taxon>Eukaryota</taxon>
        <taxon>Amoebozoa</taxon>
        <taxon>Evosea</taxon>
        <taxon>Eumycetozoa</taxon>
        <taxon>Dictyostelia</taxon>
        <taxon>Acytosteliales</taxon>
        <taxon>Acytosteliaceae</taxon>
        <taxon>Heterostelium</taxon>
    </lineage>
</organism>
<evidence type="ECO:0000256" key="2">
    <source>
        <dbReference type="ARBA" id="ARBA00022448"/>
    </source>
</evidence>
<dbReference type="InParanoid" id="D3BCD4"/>
<feature type="region of interest" description="Disordered" evidence="5">
    <location>
        <begin position="1"/>
        <end position="107"/>
    </location>
</feature>
<feature type="compositionally biased region" description="Polar residues" evidence="5">
    <location>
        <begin position="42"/>
        <end position="51"/>
    </location>
</feature>
<keyword evidence="3 4" id="KW-0268">Exocytosis</keyword>
<dbReference type="GO" id="GO:0005546">
    <property type="term" value="F:phosphatidylinositol-4,5-bisphosphate binding"/>
    <property type="evidence" value="ECO:0007669"/>
    <property type="project" value="InterPro"/>
</dbReference>
<evidence type="ECO:0000256" key="1">
    <source>
        <dbReference type="ARBA" id="ARBA00006756"/>
    </source>
</evidence>
<dbReference type="InterPro" id="IPR046364">
    <property type="entry name" value="Exo70_C"/>
</dbReference>
<dbReference type="InterPro" id="IPR016159">
    <property type="entry name" value="Cullin_repeat-like_dom_sf"/>
</dbReference>
<keyword evidence="8" id="KW-1185">Reference proteome</keyword>
<sequence length="733" mass="81925">MSAPPRLSARASLLDKKPTTTAGSSTTSGGGGGGSGSGSSTPMINIKSSGGITKPPSPIASPPLSHRTTPSLSSMSSISRTSNSSLIGNLSSHSRGSSGSGLNSLLNNNISNQQQQQSKLSVNNPLNRVQQHSRKASRSSGSGGSFGGGAGGPRWGSNVLSYQDYVDEELFYSTPTEEDDEEFEQIRNLLNSEYSITTHQTGGPLKGGQLVVLSWKNDAADKSTSDEQLENDSRDLQFLKESLGKTNSLANQMVFILDRFNDGLSSLEHDVAPINASMKEWSTIYNNINLTMDSIRSVLERFDLSKIEQKIREGAKGDYVSYMATLDNVVQSIDFLQANHNYKAADKALATLKELKSTGLSELESNFKSLLLKISNIIDPTTIGQLPSSKRYLAIISPTAIEEIAKSIELFQRLHHMSFLKEYKDKRNKFLLLSLSKMSPEKFAKSTSESKNNLAYVKGTHPLIAYVHETLRLYQIESDLARELFGDQYHTILEEIIHPSHELLLDTTEPIIKAKKTSDKVFGIFPLLDLFDTFTKLQPEFAAALSERDGKHISDIKEIIKILETTCSSLLEFNIDDEFRKEEKYDQSTTVDQTTSNRLIEYRGSVEFLLSRSKSSSFNDFLDKTLRGLFKYLQARSKKDFLVISSAIELNNKVPFRGNIFLINNYHKLKFEVPDHELRDKLSSDAKEIITKIYEKFKELCRQDKIHLEKNFTPFESNDDINRKIDKVFESQY</sequence>
<keyword evidence="2 4" id="KW-0813">Transport</keyword>
<protein>
    <recommendedName>
        <fullName evidence="4">Exocyst subunit Exo70 family protein</fullName>
    </recommendedName>
</protein>
<evidence type="ECO:0000313" key="8">
    <source>
        <dbReference type="Proteomes" id="UP000001396"/>
    </source>
</evidence>
<feature type="compositionally biased region" description="Gly residues" evidence="5">
    <location>
        <begin position="28"/>
        <end position="37"/>
    </location>
</feature>
<proteinExistence type="inferred from homology"/>
<dbReference type="Gene3D" id="1.20.1280.170">
    <property type="entry name" value="Exocyst complex component Exo70"/>
    <property type="match status" value="1"/>
</dbReference>
<reference evidence="7 8" key="1">
    <citation type="journal article" date="2011" name="Genome Res.">
        <title>Phylogeny-wide analysis of social amoeba genomes highlights ancient origins for complex intercellular communication.</title>
        <authorList>
            <person name="Heidel A.J."/>
            <person name="Lawal H.M."/>
            <person name="Felder M."/>
            <person name="Schilde C."/>
            <person name="Helps N.R."/>
            <person name="Tunggal B."/>
            <person name="Rivero F."/>
            <person name="John U."/>
            <person name="Schleicher M."/>
            <person name="Eichinger L."/>
            <person name="Platzer M."/>
            <person name="Noegel A.A."/>
            <person name="Schaap P."/>
            <person name="Gloeckner G."/>
        </authorList>
    </citation>
    <scope>NUCLEOTIDE SEQUENCE [LARGE SCALE GENOMIC DNA]</scope>
    <source>
        <strain evidence="8">ATCC 26659 / Pp 5 / PN500</strain>
    </source>
</reference>
<evidence type="ECO:0000256" key="5">
    <source>
        <dbReference type="SAM" id="MobiDB-lite"/>
    </source>
</evidence>
<keyword evidence="4" id="KW-0653">Protein transport</keyword>
<comment type="similarity">
    <text evidence="1 4">Belongs to the EXO70 family.</text>
</comment>
<dbReference type="GO" id="GO:0015031">
    <property type="term" value="P:protein transport"/>
    <property type="evidence" value="ECO:0007669"/>
    <property type="project" value="UniProtKB-KW"/>
</dbReference>
<dbReference type="Pfam" id="PF20669">
    <property type="entry name" value="Exo70_N"/>
    <property type="match status" value="1"/>
</dbReference>
<dbReference type="GO" id="GO:0000145">
    <property type="term" value="C:exocyst"/>
    <property type="evidence" value="ECO:0007669"/>
    <property type="project" value="InterPro"/>
</dbReference>
<dbReference type="GO" id="GO:0006887">
    <property type="term" value="P:exocytosis"/>
    <property type="evidence" value="ECO:0007669"/>
    <property type="project" value="UniProtKB-KW"/>
</dbReference>
<dbReference type="AlphaFoldDB" id="D3BCD4"/>
<dbReference type="SUPFAM" id="SSF74788">
    <property type="entry name" value="Cullin repeat-like"/>
    <property type="match status" value="1"/>
</dbReference>
<dbReference type="PANTHER" id="PTHR12542">
    <property type="entry name" value="EXOCYST COMPLEX PROTEIN EXO70"/>
    <property type="match status" value="1"/>
</dbReference>
<dbReference type="Pfam" id="PF03081">
    <property type="entry name" value="Exo70_C"/>
    <property type="match status" value="1"/>
</dbReference>
<name>D3BCD4_HETP5</name>
<evidence type="ECO:0000313" key="7">
    <source>
        <dbReference type="EMBL" id="EFA80924.1"/>
    </source>
</evidence>
<dbReference type="OMA" id="NASMKEW"/>
<feature type="compositionally biased region" description="Low complexity" evidence="5">
    <location>
        <begin position="65"/>
        <end position="107"/>
    </location>
</feature>
<dbReference type="RefSeq" id="XP_020433042.1">
    <property type="nucleotide sequence ID" value="XM_020577022.1"/>
</dbReference>
<feature type="region of interest" description="Disordered" evidence="5">
    <location>
        <begin position="127"/>
        <end position="153"/>
    </location>
</feature>
<dbReference type="GeneID" id="31361642"/>
<feature type="compositionally biased region" description="Gly residues" evidence="5">
    <location>
        <begin position="141"/>
        <end position="153"/>
    </location>
</feature>
<evidence type="ECO:0000256" key="3">
    <source>
        <dbReference type="ARBA" id="ARBA00022483"/>
    </source>
</evidence>
<dbReference type="Proteomes" id="UP000001396">
    <property type="component" value="Unassembled WGS sequence"/>
</dbReference>